<keyword evidence="3 6" id="KW-0479">Metal-binding</keyword>
<organism evidence="8 9">
    <name type="scientific">Polymorphum gilvum (strain LMG 25793 / CGMCC 1.9160 / SL003B-26A1)</name>
    <dbReference type="NCBI Taxonomy" id="991905"/>
    <lineage>
        <taxon>Bacteria</taxon>
        <taxon>Pseudomonadati</taxon>
        <taxon>Pseudomonadota</taxon>
        <taxon>Alphaproteobacteria</taxon>
        <taxon>Rhodobacterales</taxon>
        <taxon>Paracoccaceae</taxon>
        <taxon>Polymorphum</taxon>
    </lineage>
</organism>
<sequence length="285" mass="29905">MRSLLFVPGVSAKMMAKAADCAADVVILDLEDAVQPQAKAEARALVAGHLAARPADRRPDGPRIAVRVNGLDTPWCAADVAAVVPHAPDLLMLPKATGPQDVARLAGLLAPFESDPGRTGILVVATETAEATVSLLTRSWAHPRLRGLLWGGEDLSVDLGATANRDEAGAYTEPFRMARNFCLYGARLAGVPAIDAVYTDFRDTGGLRRETEAARRDGFAAKAAIHPAQIGAINAVFTPAEADLAWARAVVDALAVSSTGVAVVDGQMVDAPHLARARRLLDAAR</sequence>
<dbReference type="GO" id="GO:0016829">
    <property type="term" value="F:lyase activity"/>
    <property type="evidence" value="ECO:0007669"/>
    <property type="project" value="UniProtKB-KW"/>
</dbReference>
<feature type="binding site" evidence="6">
    <location>
        <position position="127"/>
    </location>
    <ligand>
        <name>Mg(2+)</name>
        <dbReference type="ChEBI" id="CHEBI:18420"/>
    </ligand>
</feature>
<dbReference type="eggNOG" id="COG2301">
    <property type="taxonomic scope" value="Bacteria"/>
</dbReference>
<dbReference type="Proteomes" id="UP000008130">
    <property type="component" value="Chromosome"/>
</dbReference>
<evidence type="ECO:0000256" key="3">
    <source>
        <dbReference type="ARBA" id="ARBA00022723"/>
    </source>
</evidence>
<evidence type="ECO:0000256" key="5">
    <source>
        <dbReference type="PIRSR" id="PIRSR015582-1"/>
    </source>
</evidence>
<evidence type="ECO:0000256" key="6">
    <source>
        <dbReference type="PIRSR" id="PIRSR015582-2"/>
    </source>
</evidence>
<proteinExistence type="inferred from homology"/>
<feature type="binding site" evidence="5">
    <location>
        <position position="67"/>
    </location>
    <ligand>
        <name>substrate</name>
    </ligand>
</feature>
<dbReference type="InterPro" id="IPR015813">
    <property type="entry name" value="Pyrv/PenolPyrv_kinase-like_dom"/>
</dbReference>
<evidence type="ECO:0000256" key="1">
    <source>
        <dbReference type="ARBA" id="ARBA00001946"/>
    </source>
</evidence>
<dbReference type="EMBL" id="CP002568">
    <property type="protein sequence ID" value="ADZ69496.1"/>
    <property type="molecule type" value="Genomic_DNA"/>
</dbReference>
<evidence type="ECO:0000256" key="4">
    <source>
        <dbReference type="ARBA" id="ARBA00022842"/>
    </source>
</evidence>
<protein>
    <submittedName>
        <fullName evidence="8">Citrate lyase, beta subunit protein</fullName>
    </submittedName>
</protein>
<dbReference type="GO" id="GO:0006107">
    <property type="term" value="P:oxaloacetate metabolic process"/>
    <property type="evidence" value="ECO:0007669"/>
    <property type="project" value="TreeGrafter"/>
</dbReference>
<feature type="domain" description="HpcH/HpaI aldolase/citrate lyase" evidence="7">
    <location>
        <begin position="2"/>
        <end position="227"/>
    </location>
</feature>
<dbReference type="SUPFAM" id="SSF51621">
    <property type="entry name" value="Phosphoenolpyruvate/pyruvate domain"/>
    <property type="match status" value="1"/>
</dbReference>
<dbReference type="InterPro" id="IPR005000">
    <property type="entry name" value="Aldolase/citrate-lyase_domain"/>
</dbReference>
<evidence type="ECO:0000313" key="9">
    <source>
        <dbReference type="Proteomes" id="UP000008130"/>
    </source>
</evidence>
<feature type="binding site" evidence="6">
    <location>
        <position position="154"/>
    </location>
    <ligand>
        <name>Mg(2+)</name>
        <dbReference type="ChEBI" id="CHEBI:18420"/>
    </ligand>
</feature>
<dbReference type="AlphaFoldDB" id="F2IYP9"/>
<evidence type="ECO:0000313" key="8">
    <source>
        <dbReference type="EMBL" id="ADZ69496.1"/>
    </source>
</evidence>
<feature type="binding site" evidence="5">
    <location>
        <position position="127"/>
    </location>
    <ligand>
        <name>substrate</name>
    </ligand>
</feature>
<reference evidence="8 9" key="1">
    <citation type="journal article" date="2011" name="J. Bacteriol.">
        <title>Complete genome sequence of Polymorphum gilvum SL003B-26A1T, a crude oil-degrading bacterium from oil-polluted saline soil.</title>
        <authorList>
            <person name="Li S.G."/>
            <person name="Tang Y.Q."/>
            <person name="Nie Y."/>
            <person name="Cai M."/>
            <person name="Wu X.L."/>
        </authorList>
    </citation>
    <scope>NUCLEOTIDE SEQUENCE [LARGE SCALE GENOMIC DNA]</scope>
    <source>
        <strain evidence="9">LMG 25793 / CGMCC 1.9160 / SL003B-26A1</strain>
    </source>
</reference>
<comment type="cofactor">
    <cofactor evidence="1">
        <name>Mg(2+)</name>
        <dbReference type="ChEBI" id="CHEBI:18420"/>
    </cofactor>
</comment>
<dbReference type="RefSeq" id="WP_013651813.1">
    <property type="nucleotide sequence ID" value="NC_015259.1"/>
</dbReference>
<dbReference type="GO" id="GO:0000287">
    <property type="term" value="F:magnesium ion binding"/>
    <property type="evidence" value="ECO:0007669"/>
    <property type="project" value="TreeGrafter"/>
</dbReference>
<dbReference type="PANTHER" id="PTHR32308">
    <property type="entry name" value="LYASE BETA SUBUNIT, PUTATIVE (AFU_ORTHOLOGUE AFUA_4G13030)-RELATED"/>
    <property type="match status" value="1"/>
</dbReference>
<dbReference type="Pfam" id="PF03328">
    <property type="entry name" value="HpcH_HpaI"/>
    <property type="match status" value="1"/>
</dbReference>
<keyword evidence="4 6" id="KW-0460">Magnesium</keyword>
<dbReference type="PANTHER" id="PTHR32308:SF0">
    <property type="entry name" value="HPCH_HPAI ALDOLASE_CITRATE LYASE DOMAIN-CONTAINING PROTEIN"/>
    <property type="match status" value="1"/>
</dbReference>
<dbReference type="InterPro" id="IPR040442">
    <property type="entry name" value="Pyrv_kinase-like_dom_sf"/>
</dbReference>
<gene>
    <name evidence="8" type="ordered locus">SL003B_1067</name>
</gene>
<name>F2IYP9_POLGS</name>
<keyword evidence="9" id="KW-1185">Reference proteome</keyword>
<keyword evidence="8" id="KW-0456">Lyase</keyword>
<dbReference type="HOGENOM" id="CLU_044864_0_2_5"/>
<comment type="similarity">
    <text evidence="2">Belongs to the HpcH/HpaI aldolase family.</text>
</comment>
<dbReference type="PIRSF" id="PIRSF015582">
    <property type="entry name" value="Cit_lyase_B"/>
    <property type="match status" value="1"/>
</dbReference>
<dbReference type="STRING" id="991905.SL003B_1067"/>
<dbReference type="KEGG" id="pgv:SL003B_1067"/>
<dbReference type="InterPro" id="IPR011206">
    <property type="entry name" value="Citrate_lyase_beta/mcl1/mcl2"/>
</dbReference>
<evidence type="ECO:0000256" key="2">
    <source>
        <dbReference type="ARBA" id="ARBA00005568"/>
    </source>
</evidence>
<dbReference type="OrthoDB" id="9800547at2"/>
<dbReference type="Gene3D" id="3.20.20.60">
    <property type="entry name" value="Phosphoenolpyruvate-binding domains"/>
    <property type="match status" value="1"/>
</dbReference>
<evidence type="ECO:0000259" key="7">
    <source>
        <dbReference type="Pfam" id="PF03328"/>
    </source>
</evidence>
<accession>F2IYP9</accession>